<evidence type="ECO:0000256" key="1">
    <source>
        <dbReference type="ARBA" id="ARBA00009964"/>
    </source>
</evidence>
<evidence type="ECO:0000313" key="3">
    <source>
        <dbReference type="Proteomes" id="UP000290244"/>
    </source>
</evidence>
<comment type="similarity">
    <text evidence="1">Belongs to the transposase 8 family.</text>
</comment>
<dbReference type="Gene3D" id="1.10.10.60">
    <property type="entry name" value="Homeodomain-like"/>
    <property type="match status" value="1"/>
</dbReference>
<organism evidence="2 3">
    <name type="scientific">Litorilituus sediminis</name>
    <dbReference type="NCBI Taxonomy" id="718192"/>
    <lineage>
        <taxon>Bacteria</taxon>
        <taxon>Pseudomonadati</taxon>
        <taxon>Pseudomonadota</taxon>
        <taxon>Gammaproteobacteria</taxon>
        <taxon>Alteromonadales</taxon>
        <taxon>Colwelliaceae</taxon>
        <taxon>Litorilituus</taxon>
    </lineage>
</organism>
<keyword evidence="3" id="KW-1185">Reference proteome</keyword>
<dbReference type="SUPFAM" id="SSF46689">
    <property type="entry name" value="Homeodomain-like"/>
    <property type="match status" value="1"/>
</dbReference>
<reference evidence="2 3" key="1">
    <citation type="submission" date="2018-12" db="EMBL/GenBank/DDBJ databases">
        <title>Complete genome of Litorilituus sediminis.</title>
        <authorList>
            <person name="Liu A."/>
            <person name="Rong J."/>
        </authorList>
    </citation>
    <scope>NUCLEOTIDE SEQUENCE [LARGE SCALE GENOMIC DNA]</scope>
    <source>
        <strain evidence="2 3">JCM 17549</strain>
    </source>
</reference>
<dbReference type="Proteomes" id="UP000290244">
    <property type="component" value="Chromosome"/>
</dbReference>
<dbReference type="OrthoDB" id="9810995at2"/>
<gene>
    <name evidence="2" type="ORF">EMK97_14815</name>
</gene>
<sequence>MTQRRKPRKYTDEFREEAVKLVTEQGYSVTEAANSLGITTKLLYNWKDKFIFLAAVRQLIFSINKTNYFALSVSR</sequence>
<accession>A0A4P6P5Q1</accession>
<name>A0A4P6P5Q1_9GAMM</name>
<protein>
    <submittedName>
        <fullName evidence="2">Transposase</fullName>
    </submittedName>
</protein>
<dbReference type="GO" id="GO:0006313">
    <property type="term" value="P:DNA transposition"/>
    <property type="evidence" value="ECO:0007669"/>
    <property type="project" value="InterPro"/>
</dbReference>
<dbReference type="AlphaFoldDB" id="A0A4P6P5Q1"/>
<dbReference type="Pfam" id="PF01527">
    <property type="entry name" value="HTH_Tnp_1"/>
    <property type="match status" value="1"/>
</dbReference>
<evidence type="ECO:0000313" key="2">
    <source>
        <dbReference type="EMBL" id="QBG36901.1"/>
    </source>
</evidence>
<dbReference type="EMBL" id="CP034759">
    <property type="protein sequence ID" value="QBG36901.1"/>
    <property type="molecule type" value="Genomic_DNA"/>
</dbReference>
<dbReference type="GO" id="GO:0003677">
    <property type="term" value="F:DNA binding"/>
    <property type="evidence" value="ECO:0007669"/>
    <property type="project" value="InterPro"/>
</dbReference>
<dbReference type="GO" id="GO:0004803">
    <property type="term" value="F:transposase activity"/>
    <property type="evidence" value="ECO:0007669"/>
    <property type="project" value="InterPro"/>
</dbReference>
<proteinExistence type="inferred from homology"/>
<dbReference type="InterPro" id="IPR009057">
    <property type="entry name" value="Homeodomain-like_sf"/>
</dbReference>
<dbReference type="InterPro" id="IPR002514">
    <property type="entry name" value="Transposase_8"/>
</dbReference>
<dbReference type="KEGG" id="lsd:EMK97_14815"/>